<dbReference type="Proteomes" id="UP001518925">
    <property type="component" value="Unassembled WGS sequence"/>
</dbReference>
<evidence type="ECO:0000313" key="11">
    <source>
        <dbReference type="Proteomes" id="UP001518925"/>
    </source>
</evidence>
<keyword evidence="6 7" id="KW-0472">Membrane</keyword>
<reference evidence="10 11" key="1">
    <citation type="submission" date="2021-02" db="EMBL/GenBank/DDBJ databases">
        <title>Bacillus sp. RD4P76, an endophyte from a halophyte.</title>
        <authorList>
            <person name="Sun J.-Q."/>
        </authorList>
    </citation>
    <scope>NUCLEOTIDE SEQUENCE [LARGE SCALE GENOMIC DNA]</scope>
    <source>
        <strain evidence="10 11">RD4P76</strain>
    </source>
</reference>
<evidence type="ECO:0000256" key="3">
    <source>
        <dbReference type="ARBA" id="ARBA00022475"/>
    </source>
</evidence>
<dbReference type="EMBL" id="JAFELM010000016">
    <property type="protein sequence ID" value="MBM6616794.1"/>
    <property type="molecule type" value="Genomic_DNA"/>
</dbReference>
<comment type="subcellular location">
    <subcellularLocation>
        <location evidence="1">Cell membrane</location>
        <topology evidence="1">Multi-pass membrane protein</topology>
    </subcellularLocation>
</comment>
<feature type="domain" description="YetF-like N-terminal transmembrane" evidence="9">
    <location>
        <begin position="14"/>
        <end position="79"/>
    </location>
</feature>
<keyword evidence="11" id="KW-1185">Reference proteome</keyword>
<proteinExistence type="inferred from homology"/>
<comment type="caution">
    <text evidence="10">The sequence shown here is derived from an EMBL/GenBank/DDBJ whole genome shotgun (WGS) entry which is preliminary data.</text>
</comment>
<feature type="transmembrane region" description="Helical" evidence="7">
    <location>
        <begin position="6"/>
        <end position="26"/>
    </location>
</feature>
<sequence length="239" mass="26957">MELLKELAIVLGRIVTILPLLLFMTLYMGRRSIGQLPIFDFLAIITLGAVVGADIADPKIEHIHTAFAIVMIAVFQKIVARLKIHNRWFGRLVTFEPTVVIQDGVMIVKNINRIQYSVDNILLMLREKDIFDISEVHLAIIEGSGNITVLRKGESTPVTRKDLSLSNDNISIGYPLIVEGTVYEAILKEFSLDKAWLEDELQSKGITQINQVFFASINVNKQLQVTLHQQDIKTPPIFH</sequence>
<dbReference type="Gene3D" id="3.30.240.20">
    <property type="entry name" value="bsu07140 like domains"/>
    <property type="match status" value="2"/>
</dbReference>
<dbReference type="InterPro" id="IPR023090">
    <property type="entry name" value="UPF0702_alpha/beta_dom_sf"/>
</dbReference>
<organism evidence="10 11">
    <name type="scientific">Bacillus suaedaesalsae</name>
    <dbReference type="NCBI Taxonomy" id="2810349"/>
    <lineage>
        <taxon>Bacteria</taxon>
        <taxon>Bacillati</taxon>
        <taxon>Bacillota</taxon>
        <taxon>Bacilli</taxon>
        <taxon>Bacillales</taxon>
        <taxon>Bacillaceae</taxon>
        <taxon>Bacillus</taxon>
    </lineage>
</organism>
<evidence type="ECO:0000256" key="2">
    <source>
        <dbReference type="ARBA" id="ARBA00006448"/>
    </source>
</evidence>
<keyword evidence="3" id="KW-1003">Cell membrane</keyword>
<keyword evidence="5 7" id="KW-1133">Transmembrane helix</keyword>
<evidence type="ECO:0000256" key="1">
    <source>
        <dbReference type="ARBA" id="ARBA00004651"/>
    </source>
</evidence>
<keyword evidence="4 7" id="KW-0812">Transmembrane</keyword>
<evidence type="ECO:0000256" key="7">
    <source>
        <dbReference type="SAM" id="Phobius"/>
    </source>
</evidence>
<evidence type="ECO:0000259" key="8">
    <source>
        <dbReference type="Pfam" id="PF04239"/>
    </source>
</evidence>
<dbReference type="PANTHER" id="PTHR34582">
    <property type="entry name" value="UPF0702 TRANSMEMBRANE PROTEIN YCAP"/>
    <property type="match status" value="1"/>
</dbReference>
<evidence type="ECO:0000313" key="10">
    <source>
        <dbReference type="EMBL" id="MBM6616794.1"/>
    </source>
</evidence>
<feature type="domain" description="YetF C-terminal" evidence="8">
    <location>
        <begin position="85"/>
        <end position="217"/>
    </location>
</feature>
<name>A0ABS2DEB5_9BACI</name>
<evidence type="ECO:0000256" key="4">
    <source>
        <dbReference type="ARBA" id="ARBA00022692"/>
    </source>
</evidence>
<dbReference type="Pfam" id="PF04239">
    <property type="entry name" value="DUF421"/>
    <property type="match status" value="1"/>
</dbReference>
<gene>
    <name evidence="10" type="ORF">JR050_03745</name>
</gene>
<dbReference type="InterPro" id="IPR007353">
    <property type="entry name" value="DUF421"/>
</dbReference>
<evidence type="ECO:0000259" key="9">
    <source>
        <dbReference type="Pfam" id="PF20730"/>
    </source>
</evidence>
<evidence type="ECO:0000256" key="6">
    <source>
        <dbReference type="ARBA" id="ARBA00023136"/>
    </source>
</evidence>
<dbReference type="RefSeq" id="WP_204202321.1">
    <property type="nucleotide sequence ID" value="NZ_JAFELM010000016.1"/>
</dbReference>
<accession>A0ABS2DEB5</accession>
<comment type="similarity">
    <text evidence="2">Belongs to the UPF0702 family.</text>
</comment>
<dbReference type="PANTHER" id="PTHR34582:SF6">
    <property type="entry name" value="UPF0702 TRANSMEMBRANE PROTEIN YCAP"/>
    <property type="match status" value="1"/>
</dbReference>
<protein>
    <submittedName>
        <fullName evidence="10">DUF421 domain-containing protein</fullName>
    </submittedName>
</protein>
<dbReference type="Pfam" id="PF20730">
    <property type="entry name" value="YetF_N"/>
    <property type="match status" value="1"/>
</dbReference>
<dbReference type="InterPro" id="IPR048454">
    <property type="entry name" value="YetF_N"/>
</dbReference>
<evidence type="ECO:0000256" key="5">
    <source>
        <dbReference type="ARBA" id="ARBA00022989"/>
    </source>
</evidence>